<dbReference type="PANTHER" id="PTHR34300:SF2">
    <property type="entry name" value="QUEUOSINE PRECURSOR TRANSPORTER-RELATED"/>
    <property type="match status" value="1"/>
</dbReference>
<keyword evidence="1" id="KW-0472">Membrane</keyword>
<proteinExistence type="predicted"/>
<accession>A0A919T950</accession>
<organism evidence="2 3">
    <name type="scientific">Paractinoplanes toevensis</name>
    <dbReference type="NCBI Taxonomy" id="571911"/>
    <lineage>
        <taxon>Bacteria</taxon>
        <taxon>Bacillati</taxon>
        <taxon>Actinomycetota</taxon>
        <taxon>Actinomycetes</taxon>
        <taxon>Micromonosporales</taxon>
        <taxon>Micromonosporaceae</taxon>
        <taxon>Paractinoplanes</taxon>
    </lineage>
</organism>
<feature type="transmembrane region" description="Helical" evidence="1">
    <location>
        <begin position="139"/>
        <end position="160"/>
    </location>
</feature>
<keyword evidence="3" id="KW-1185">Reference proteome</keyword>
<keyword evidence="1" id="KW-1133">Transmembrane helix</keyword>
<feature type="transmembrane region" description="Helical" evidence="1">
    <location>
        <begin position="108"/>
        <end position="133"/>
    </location>
</feature>
<dbReference type="Pfam" id="PF02592">
    <property type="entry name" value="Vut_1"/>
    <property type="match status" value="1"/>
</dbReference>
<comment type="caution">
    <text evidence="2">The sequence shown here is derived from an EMBL/GenBank/DDBJ whole genome shotgun (WGS) entry which is preliminary data.</text>
</comment>
<gene>
    <name evidence="2" type="ORF">Ato02nite_019530</name>
</gene>
<protein>
    <recommendedName>
        <fullName evidence="4">VUT family protein</fullName>
    </recommendedName>
</protein>
<reference evidence="2 3" key="1">
    <citation type="submission" date="2021-03" db="EMBL/GenBank/DDBJ databases">
        <title>Whole genome shotgun sequence of Actinoplanes toevensis NBRC 105298.</title>
        <authorList>
            <person name="Komaki H."/>
            <person name="Tamura T."/>
        </authorList>
    </citation>
    <scope>NUCLEOTIDE SEQUENCE [LARGE SCALE GENOMIC DNA]</scope>
    <source>
        <strain evidence="2 3">NBRC 105298</strain>
    </source>
</reference>
<dbReference type="InterPro" id="IPR003744">
    <property type="entry name" value="YhhQ"/>
</dbReference>
<evidence type="ECO:0000313" key="3">
    <source>
        <dbReference type="Proteomes" id="UP000677082"/>
    </source>
</evidence>
<evidence type="ECO:0000313" key="2">
    <source>
        <dbReference type="EMBL" id="GIM90160.1"/>
    </source>
</evidence>
<keyword evidence="1" id="KW-0812">Transmembrane</keyword>
<dbReference type="PANTHER" id="PTHR34300">
    <property type="entry name" value="QUEUOSINE PRECURSOR TRANSPORTER-RELATED"/>
    <property type="match status" value="1"/>
</dbReference>
<sequence length="169" mass="17346">MAVVTAFITTAVAANTLTARYGLIDVGFGLTATAGTWAAGLILTLRDLLHDLWGRATVYAAILAAALASAGTAGPQLALASGVAFAVSELADLTVYTPLRRHGWARAVLASNTVGATVDSLVFLTLAGFAVTAALPGQLFAKTTATAAVVLPVLVSRALLRHRLWPPRP</sequence>
<dbReference type="Proteomes" id="UP000677082">
    <property type="component" value="Unassembled WGS sequence"/>
</dbReference>
<feature type="transmembrane region" description="Helical" evidence="1">
    <location>
        <begin position="28"/>
        <end position="45"/>
    </location>
</feature>
<dbReference type="EMBL" id="BOQN01000023">
    <property type="protein sequence ID" value="GIM90160.1"/>
    <property type="molecule type" value="Genomic_DNA"/>
</dbReference>
<dbReference type="AlphaFoldDB" id="A0A919T950"/>
<evidence type="ECO:0000256" key="1">
    <source>
        <dbReference type="SAM" id="Phobius"/>
    </source>
</evidence>
<feature type="transmembrane region" description="Helical" evidence="1">
    <location>
        <begin position="52"/>
        <end position="71"/>
    </location>
</feature>
<name>A0A919T950_9ACTN</name>
<evidence type="ECO:0008006" key="4">
    <source>
        <dbReference type="Google" id="ProtNLM"/>
    </source>
</evidence>
<dbReference type="RefSeq" id="WP_213006095.1">
    <property type="nucleotide sequence ID" value="NZ_BOQN01000023.1"/>
</dbReference>